<keyword evidence="2" id="KW-1185">Reference proteome</keyword>
<reference evidence="1" key="2">
    <citation type="submission" date="2013-09" db="EMBL/GenBank/DDBJ databases">
        <title>Draft genome sequence of Anaerotruncus colihominis(DSM 17241).</title>
        <authorList>
            <person name="Sudarsanam P."/>
            <person name="Ley R."/>
            <person name="Guruge J."/>
            <person name="Turnbaugh P.J."/>
            <person name="Mahowald M."/>
            <person name="Liep D."/>
            <person name="Gordon J."/>
        </authorList>
    </citation>
    <scope>NUCLEOTIDE SEQUENCE</scope>
    <source>
        <strain evidence="1">DSM 17241</strain>
    </source>
</reference>
<protein>
    <submittedName>
        <fullName evidence="1">Uncharacterized protein</fullName>
    </submittedName>
</protein>
<comment type="caution">
    <text evidence="1">The sequence shown here is derived from an EMBL/GenBank/DDBJ whole genome shotgun (WGS) entry which is preliminary data.</text>
</comment>
<accession>B0PH08</accession>
<reference evidence="1" key="1">
    <citation type="submission" date="2007-11" db="EMBL/GenBank/DDBJ databases">
        <authorList>
            <person name="Fulton L."/>
            <person name="Clifton S."/>
            <person name="Fulton B."/>
            <person name="Xu J."/>
            <person name="Minx P."/>
            <person name="Pepin K.H."/>
            <person name="Johnson M."/>
            <person name="Thiruvilangam P."/>
            <person name="Bhonagiri V."/>
            <person name="Nash W.E."/>
            <person name="Mardis E.R."/>
            <person name="Wilson R.K."/>
        </authorList>
    </citation>
    <scope>NUCLEOTIDE SEQUENCE [LARGE SCALE GENOMIC DNA]</scope>
    <source>
        <strain evidence="1">DSM 17241</strain>
    </source>
</reference>
<name>B0PH08_9FIRM</name>
<evidence type="ECO:0000313" key="1">
    <source>
        <dbReference type="EMBL" id="EDS09256.1"/>
    </source>
</evidence>
<proteinExistence type="predicted"/>
<evidence type="ECO:0000313" key="2">
    <source>
        <dbReference type="Proteomes" id="UP000003803"/>
    </source>
</evidence>
<dbReference type="Proteomes" id="UP000003803">
    <property type="component" value="Unassembled WGS sequence"/>
</dbReference>
<dbReference type="EMBL" id="ABGD02000030">
    <property type="protein sequence ID" value="EDS09256.1"/>
    <property type="molecule type" value="Genomic_DNA"/>
</dbReference>
<dbReference type="AlphaFoldDB" id="B0PH08"/>
<gene>
    <name evidence="1" type="ORF">ANACOL_04029</name>
</gene>
<organism evidence="1 2">
    <name type="scientific">Anaerotruncus colihominis DSM 17241</name>
    <dbReference type="NCBI Taxonomy" id="445972"/>
    <lineage>
        <taxon>Bacteria</taxon>
        <taxon>Bacillati</taxon>
        <taxon>Bacillota</taxon>
        <taxon>Clostridia</taxon>
        <taxon>Eubacteriales</taxon>
        <taxon>Oscillospiraceae</taxon>
        <taxon>Anaerotruncus</taxon>
    </lineage>
</organism>
<dbReference type="HOGENOM" id="CLU_3211632_0_0_9"/>
<sequence length="44" mass="4856">MFTENSIPAVMRHGVQRAFCKRPVTKHSLPGVLTLLSIAYSGKL</sequence>